<keyword evidence="2" id="KW-1185">Reference proteome</keyword>
<proteinExistence type="predicted"/>
<gene>
    <name evidence="1" type="ORF">V202x_24130</name>
</gene>
<dbReference type="AlphaFoldDB" id="A0A517WUY9"/>
<accession>A0A517WUY9</accession>
<protein>
    <submittedName>
        <fullName evidence="1">Uncharacterized protein</fullName>
    </submittedName>
</protein>
<evidence type="ECO:0000313" key="1">
    <source>
        <dbReference type="EMBL" id="QDU09042.1"/>
    </source>
</evidence>
<sequence>MVPKPASEYLSNAFDTLSTKYNKVYKTTRSVWLECGRYLVEIISPDFESVGQWFESTRAYFFSDPHVITGLICPPPFQKSVDLRLDGGLPFSKLLISASRARGSEISPVKFCPPALLSTIKTPGNRRISETFTKTTSGCAVWRTPFRIIFNKNRAF</sequence>
<reference evidence="1 2" key="1">
    <citation type="submission" date="2019-03" db="EMBL/GenBank/DDBJ databases">
        <title>Deep-cultivation of Planctomycetes and their phenomic and genomic characterization uncovers novel biology.</title>
        <authorList>
            <person name="Wiegand S."/>
            <person name="Jogler M."/>
            <person name="Boedeker C."/>
            <person name="Pinto D."/>
            <person name="Vollmers J."/>
            <person name="Rivas-Marin E."/>
            <person name="Kohn T."/>
            <person name="Peeters S.H."/>
            <person name="Heuer A."/>
            <person name="Rast P."/>
            <person name="Oberbeckmann S."/>
            <person name="Bunk B."/>
            <person name="Jeske O."/>
            <person name="Meyerdierks A."/>
            <person name="Storesund J.E."/>
            <person name="Kallscheuer N."/>
            <person name="Luecker S."/>
            <person name="Lage O.M."/>
            <person name="Pohl T."/>
            <person name="Merkel B.J."/>
            <person name="Hornburger P."/>
            <person name="Mueller R.-W."/>
            <person name="Bruemmer F."/>
            <person name="Labrenz M."/>
            <person name="Spormann A.M."/>
            <person name="Op den Camp H."/>
            <person name="Overmann J."/>
            <person name="Amann R."/>
            <person name="Jetten M.S.M."/>
            <person name="Mascher T."/>
            <person name="Medema M.H."/>
            <person name="Devos D.P."/>
            <person name="Kaster A.-K."/>
            <person name="Ovreas L."/>
            <person name="Rohde M."/>
            <person name="Galperin M.Y."/>
            <person name="Jogler C."/>
        </authorList>
    </citation>
    <scope>NUCLEOTIDE SEQUENCE [LARGE SCALE GENOMIC DNA]</scope>
    <source>
        <strain evidence="1 2">V202</strain>
    </source>
</reference>
<organism evidence="1 2">
    <name type="scientific">Gimesia aquarii</name>
    <dbReference type="NCBI Taxonomy" id="2527964"/>
    <lineage>
        <taxon>Bacteria</taxon>
        <taxon>Pseudomonadati</taxon>
        <taxon>Planctomycetota</taxon>
        <taxon>Planctomycetia</taxon>
        <taxon>Planctomycetales</taxon>
        <taxon>Planctomycetaceae</taxon>
        <taxon>Gimesia</taxon>
    </lineage>
</organism>
<evidence type="ECO:0000313" key="2">
    <source>
        <dbReference type="Proteomes" id="UP000318384"/>
    </source>
</evidence>
<dbReference type="EMBL" id="CP037422">
    <property type="protein sequence ID" value="QDU09042.1"/>
    <property type="molecule type" value="Genomic_DNA"/>
</dbReference>
<dbReference type="Proteomes" id="UP000318384">
    <property type="component" value="Chromosome"/>
</dbReference>
<name>A0A517WUY9_9PLAN</name>